<name>A0A139W8P9_TRICA</name>
<reference evidence="1 2" key="2">
    <citation type="journal article" date="2010" name="Nucleic Acids Res.">
        <title>BeetleBase in 2010: revisions to provide comprehensive genomic information for Tribolium castaneum.</title>
        <authorList>
            <person name="Kim H.S."/>
            <person name="Murphy T."/>
            <person name="Xia J."/>
            <person name="Caragea D."/>
            <person name="Park Y."/>
            <person name="Beeman R.W."/>
            <person name="Lorenzen M.D."/>
            <person name="Butcher S."/>
            <person name="Manak J.R."/>
            <person name="Brown S.J."/>
        </authorList>
    </citation>
    <scope>NUCLEOTIDE SEQUENCE [LARGE SCALE GENOMIC DNA]</scope>
    <source>
        <strain evidence="1 2">Georgia GA2</strain>
    </source>
</reference>
<dbReference type="InParanoid" id="A0A139W8P9"/>
<gene>
    <name evidence="1" type="primary">AUGUSTUS-3.0.2_31684</name>
    <name evidence="1" type="ORF">TcasGA2_TC031684</name>
</gene>
<dbReference type="Proteomes" id="UP000007266">
    <property type="component" value="Unassembled WGS sequence"/>
</dbReference>
<proteinExistence type="predicted"/>
<sequence>MDEEIVRKYFKKLKCDKHVSQSVKLFKVEIFMDEITHVVHGNFIMKR</sequence>
<accession>A0A139W8P9</accession>
<dbReference type="AlphaFoldDB" id="A0A139W8P9"/>
<reference evidence="1 2" key="1">
    <citation type="journal article" date="2008" name="Nature">
        <title>The genome of the model beetle and pest Tribolium castaneum.</title>
        <authorList>
            <consortium name="Tribolium Genome Sequencing Consortium"/>
            <person name="Richards S."/>
            <person name="Gibbs R.A."/>
            <person name="Weinstock G.M."/>
            <person name="Brown S.J."/>
            <person name="Denell R."/>
            <person name="Beeman R.W."/>
            <person name="Gibbs R."/>
            <person name="Beeman R.W."/>
            <person name="Brown S.J."/>
            <person name="Bucher G."/>
            <person name="Friedrich M."/>
            <person name="Grimmelikhuijzen C.J."/>
            <person name="Klingler M."/>
            <person name="Lorenzen M."/>
            <person name="Richards S."/>
            <person name="Roth S."/>
            <person name="Schroder R."/>
            <person name="Tautz D."/>
            <person name="Zdobnov E.M."/>
            <person name="Muzny D."/>
            <person name="Gibbs R.A."/>
            <person name="Weinstock G.M."/>
            <person name="Attaway T."/>
            <person name="Bell S."/>
            <person name="Buhay C.J."/>
            <person name="Chandrabose M.N."/>
            <person name="Chavez D."/>
            <person name="Clerk-Blankenburg K.P."/>
            <person name="Cree A."/>
            <person name="Dao M."/>
            <person name="Davis C."/>
            <person name="Chacko J."/>
            <person name="Dinh H."/>
            <person name="Dugan-Rocha S."/>
            <person name="Fowler G."/>
            <person name="Garner T.T."/>
            <person name="Garnes J."/>
            <person name="Gnirke A."/>
            <person name="Hawes A."/>
            <person name="Hernandez J."/>
            <person name="Hines S."/>
            <person name="Holder M."/>
            <person name="Hume J."/>
            <person name="Jhangiani S.N."/>
            <person name="Joshi V."/>
            <person name="Khan Z.M."/>
            <person name="Jackson L."/>
            <person name="Kovar C."/>
            <person name="Kowis A."/>
            <person name="Lee S."/>
            <person name="Lewis L.R."/>
            <person name="Margolis J."/>
            <person name="Morgan M."/>
            <person name="Nazareth L.V."/>
            <person name="Nguyen N."/>
            <person name="Okwuonu G."/>
            <person name="Parker D."/>
            <person name="Richards S."/>
            <person name="Ruiz S.J."/>
            <person name="Santibanez J."/>
            <person name="Savard J."/>
            <person name="Scherer S.E."/>
            <person name="Schneider B."/>
            <person name="Sodergren E."/>
            <person name="Tautz D."/>
            <person name="Vattahil S."/>
            <person name="Villasana D."/>
            <person name="White C.S."/>
            <person name="Wright R."/>
            <person name="Park Y."/>
            <person name="Beeman R.W."/>
            <person name="Lord J."/>
            <person name="Oppert B."/>
            <person name="Lorenzen M."/>
            <person name="Brown S."/>
            <person name="Wang L."/>
            <person name="Savard J."/>
            <person name="Tautz D."/>
            <person name="Richards S."/>
            <person name="Weinstock G."/>
            <person name="Gibbs R.A."/>
            <person name="Liu Y."/>
            <person name="Worley K."/>
            <person name="Weinstock G."/>
            <person name="Elsik C.G."/>
            <person name="Reese J.T."/>
            <person name="Elhaik E."/>
            <person name="Landan G."/>
            <person name="Graur D."/>
            <person name="Arensburger P."/>
            <person name="Atkinson P."/>
            <person name="Beeman R.W."/>
            <person name="Beidler J."/>
            <person name="Brown S.J."/>
            <person name="Demuth J.P."/>
            <person name="Drury D.W."/>
            <person name="Du Y.Z."/>
            <person name="Fujiwara H."/>
            <person name="Lorenzen M."/>
            <person name="Maselli V."/>
            <person name="Osanai M."/>
            <person name="Park Y."/>
            <person name="Robertson H.M."/>
            <person name="Tu Z."/>
            <person name="Wang J.J."/>
            <person name="Wang S."/>
            <person name="Richards S."/>
            <person name="Song H."/>
            <person name="Zhang L."/>
            <person name="Sodergren E."/>
            <person name="Werner D."/>
            <person name="Stanke M."/>
            <person name="Morgenstern B."/>
            <person name="Solovyev V."/>
            <person name="Kosarev P."/>
            <person name="Brown G."/>
            <person name="Chen H.C."/>
            <person name="Ermolaeva O."/>
            <person name="Hlavina W."/>
            <person name="Kapustin Y."/>
            <person name="Kiryutin B."/>
            <person name="Kitts P."/>
            <person name="Maglott D."/>
            <person name="Pruitt K."/>
            <person name="Sapojnikov V."/>
            <person name="Souvorov A."/>
            <person name="Mackey A.J."/>
            <person name="Waterhouse R.M."/>
            <person name="Wyder S."/>
            <person name="Zdobnov E.M."/>
            <person name="Zdobnov E.M."/>
            <person name="Wyder S."/>
            <person name="Kriventseva E.V."/>
            <person name="Kadowaki T."/>
            <person name="Bork P."/>
            <person name="Aranda M."/>
            <person name="Bao R."/>
            <person name="Beermann A."/>
            <person name="Berns N."/>
            <person name="Bolognesi R."/>
            <person name="Bonneton F."/>
            <person name="Bopp D."/>
            <person name="Brown S.J."/>
            <person name="Bucher G."/>
            <person name="Butts T."/>
            <person name="Chaumot A."/>
            <person name="Denell R.E."/>
            <person name="Ferrier D.E."/>
            <person name="Friedrich M."/>
            <person name="Gordon C.M."/>
            <person name="Jindra M."/>
            <person name="Klingler M."/>
            <person name="Lan Q."/>
            <person name="Lattorff H.M."/>
            <person name="Laudet V."/>
            <person name="von Levetsow C."/>
            <person name="Liu Z."/>
            <person name="Lutz R."/>
            <person name="Lynch J.A."/>
            <person name="da Fonseca R.N."/>
            <person name="Posnien N."/>
            <person name="Reuter R."/>
            <person name="Roth S."/>
            <person name="Savard J."/>
            <person name="Schinko J.B."/>
            <person name="Schmitt C."/>
            <person name="Schoppmeier M."/>
            <person name="Schroder R."/>
            <person name="Shippy T.D."/>
            <person name="Simonnet F."/>
            <person name="Marques-Souza H."/>
            <person name="Tautz D."/>
            <person name="Tomoyasu Y."/>
            <person name="Trauner J."/>
            <person name="Van der Zee M."/>
            <person name="Vervoort M."/>
            <person name="Wittkopp N."/>
            <person name="Wimmer E.A."/>
            <person name="Yang X."/>
            <person name="Jones A.K."/>
            <person name="Sattelle D.B."/>
            <person name="Ebert P.R."/>
            <person name="Nelson D."/>
            <person name="Scott J.G."/>
            <person name="Beeman R.W."/>
            <person name="Muthukrishnan S."/>
            <person name="Kramer K.J."/>
            <person name="Arakane Y."/>
            <person name="Beeman R.W."/>
            <person name="Zhu Q."/>
            <person name="Hogenkamp D."/>
            <person name="Dixit R."/>
            <person name="Oppert B."/>
            <person name="Jiang H."/>
            <person name="Zou Z."/>
            <person name="Marshall J."/>
            <person name="Elpidina E."/>
            <person name="Vinokurov K."/>
            <person name="Oppert C."/>
            <person name="Zou Z."/>
            <person name="Evans J."/>
            <person name="Lu Z."/>
            <person name="Zhao P."/>
            <person name="Sumathipala N."/>
            <person name="Altincicek B."/>
            <person name="Vilcinskas A."/>
            <person name="Williams M."/>
            <person name="Hultmark D."/>
            <person name="Hetru C."/>
            <person name="Jiang H."/>
            <person name="Grimmelikhuijzen C.J."/>
            <person name="Hauser F."/>
            <person name="Cazzamali G."/>
            <person name="Williamson M."/>
            <person name="Park Y."/>
            <person name="Li B."/>
            <person name="Tanaka Y."/>
            <person name="Predel R."/>
            <person name="Neupert S."/>
            <person name="Schachtner J."/>
            <person name="Verleyen P."/>
            <person name="Raible F."/>
            <person name="Bork P."/>
            <person name="Friedrich M."/>
            <person name="Walden K.K."/>
            <person name="Robertson H.M."/>
            <person name="Angeli S."/>
            <person name="Foret S."/>
            <person name="Bucher G."/>
            <person name="Schuetz S."/>
            <person name="Maleszka R."/>
            <person name="Wimmer E.A."/>
            <person name="Beeman R.W."/>
            <person name="Lorenzen M."/>
            <person name="Tomoyasu Y."/>
            <person name="Miller S.C."/>
            <person name="Grossmann D."/>
            <person name="Bucher G."/>
        </authorList>
    </citation>
    <scope>NUCLEOTIDE SEQUENCE [LARGE SCALE GENOMIC DNA]</scope>
    <source>
        <strain evidence="1 2">Georgia GA2</strain>
    </source>
</reference>
<keyword evidence="2" id="KW-1185">Reference proteome</keyword>
<dbReference type="EMBL" id="KQ973114">
    <property type="protein sequence ID" value="KXZ75656.1"/>
    <property type="molecule type" value="Genomic_DNA"/>
</dbReference>
<organism evidence="1 2">
    <name type="scientific">Tribolium castaneum</name>
    <name type="common">Red flour beetle</name>
    <dbReference type="NCBI Taxonomy" id="7070"/>
    <lineage>
        <taxon>Eukaryota</taxon>
        <taxon>Metazoa</taxon>
        <taxon>Ecdysozoa</taxon>
        <taxon>Arthropoda</taxon>
        <taxon>Hexapoda</taxon>
        <taxon>Insecta</taxon>
        <taxon>Pterygota</taxon>
        <taxon>Neoptera</taxon>
        <taxon>Endopterygota</taxon>
        <taxon>Coleoptera</taxon>
        <taxon>Polyphaga</taxon>
        <taxon>Cucujiformia</taxon>
        <taxon>Tenebrionidae</taxon>
        <taxon>Tenebrionidae incertae sedis</taxon>
        <taxon>Tribolium</taxon>
    </lineage>
</organism>
<evidence type="ECO:0000313" key="1">
    <source>
        <dbReference type="EMBL" id="KXZ75656.1"/>
    </source>
</evidence>
<protein>
    <submittedName>
        <fullName evidence="1">Uncharacterized protein</fullName>
    </submittedName>
</protein>
<evidence type="ECO:0000313" key="2">
    <source>
        <dbReference type="Proteomes" id="UP000007266"/>
    </source>
</evidence>